<accession>A0A955L8M6</accession>
<dbReference type="Pfam" id="PF00535">
    <property type="entry name" value="Glycos_transf_2"/>
    <property type="match status" value="1"/>
</dbReference>
<evidence type="ECO:0000313" key="8">
    <source>
        <dbReference type="Proteomes" id="UP000754563"/>
    </source>
</evidence>
<dbReference type="InterPro" id="IPR001173">
    <property type="entry name" value="Glyco_trans_2-like"/>
</dbReference>
<comment type="subcellular location">
    <subcellularLocation>
        <location evidence="1">Cell membrane</location>
    </subcellularLocation>
</comment>
<dbReference type="AlphaFoldDB" id="A0A955L8M6"/>
<protein>
    <submittedName>
        <fullName evidence="7">Glycosyltransferase</fullName>
        <ecNumber evidence="7">2.4.-.-</ecNumber>
    </submittedName>
</protein>
<sequence>MLSIVIPTLNEEKYLPNLLKDLSKQSYKDFEVIVCDGESTDTTASIAENAGCITVSSTQKSPAAQRNFGASIARGDTLLFLDADTSIASNCFLSDILQEFTQRNLSIASFKLHFTSPELKYRFLEKIYDLLEFLGRFTHPSCPGAGILVSYKIHNKINGFNERMLVGEDHEYALRASKVGKIGRTKCHPLNTSVRRFEKYGFWRVLTKWSYLLIRYIISGKLEKEVITYTYGEHS</sequence>
<evidence type="ECO:0000259" key="6">
    <source>
        <dbReference type="Pfam" id="PF00535"/>
    </source>
</evidence>
<evidence type="ECO:0000313" key="7">
    <source>
        <dbReference type="EMBL" id="MCA9386063.1"/>
    </source>
</evidence>
<name>A0A955L8M6_9BACT</name>
<dbReference type="GO" id="GO:0016757">
    <property type="term" value="F:glycosyltransferase activity"/>
    <property type="evidence" value="ECO:0007669"/>
    <property type="project" value="UniProtKB-KW"/>
</dbReference>
<evidence type="ECO:0000256" key="1">
    <source>
        <dbReference type="ARBA" id="ARBA00004236"/>
    </source>
</evidence>
<gene>
    <name evidence="7" type="ORF">KC717_05435</name>
</gene>
<evidence type="ECO:0000256" key="5">
    <source>
        <dbReference type="ARBA" id="ARBA00023136"/>
    </source>
</evidence>
<keyword evidence="5" id="KW-0472">Membrane</keyword>
<evidence type="ECO:0000256" key="3">
    <source>
        <dbReference type="ARBA" id="ARBA00022676"/>
    </source>
</evidence>
<reference evidence="7" key="2">
    <citation type="journal article" date="2021" name="Microbiome">
        <title>Successional dynamics and alternative stable states in a saline activated sludge microbial community over 9 years.</title>
        <authorList>
            <person name="Wang Y."/>
            <person name="Ye J."/>
            <person name="Ju F."/>
            <person name="Liu L."/>
            <person name="Boyd J.A."/>
            <person name="Deng Y."/>
            <person name="Parks D.H."/>
            <person name="Jiang X."/>
            <person name="Yin X."/>
            <person name="Woodcroft B.J."/>
            <person name="Tyson G.W."/>
            <person name="Hugenholtz P."/>
            <person name="Polz M.F."/>
            <person name="Zhang T."/>
        </authorList>
    </citation>
    <scope>NUCLEOTIDE SEQUENCE</scope>
    <source>
        <strain evidence="7">HKST-UBA11</strain>
    </source>
</reference>
<dbReference type="SUPFAM" id="SSF53448">
    <property type="entry name" value="Nucleotide-diphospho-sugar transferases"/>
    <property type="match status" value="1"/>
</dbReference>
<reference evidence="7" key="1">
    <citation type="submission" date="2020-04" db="EMBL/GenBank/DDBJ databases">
        <authorList>
            <person name="Zhang T."/>
        </authorList>
    </citation>
    <scope>NUCLEOTIDE SEQUENCE</scope>
    <source>
        <strain evidence="7">HKST-UBA11</strain>
    </source>
</reference>
<dbReference type="PANTHER" id="PTHR43646:SF2">
    <property type="entry name" value="GLYCOSYLTRANSFERASE 2-LIKE DOMAIN-CONTAINING PROTEIN"/>
    <property type="match status" value="1"/>
</dbReference>
<dbReference type="Gene3D" id="3.90.550.10">
    <property type="entry name" value="Spore Coat Polysaccharide Biosynthesis Protein SpsA, Chain A"/>
    <property type="match status" value="1"/>
</dbReference>
<keyword evidence="2" id="KW-1003">Cell membrane</keyword>
<organism evidence="7 8">
    <name type="scientific">Candidatus Dojkabacteria bacterium</name>
    <dbReference type="NCBI Taxonomy" id="2099670"/>
    <lineage>
        <taxon>Bacteria</taxon>
        <taxon>Candidatus Dojkabacteria</taxon>
    </lineage>
</organism>
<dbReference type="InterPro" id="IPR029044">
    <property type="entry name" value="Nucleotide-diphossugar_trans"/>
</dbReference>
<dbReference type="PANTHER" id="PTHR43646">
    <property type="entry name" value="GLYCOSYLTRANSFERASE"/>
    <property type="match status" value="1"/>
</dbReference>
<evidence type="ECO:0000256" key="4">
    <source>
        <dbReference type="ARBA" id="ARBA00022679"/>
    </source>
</evidence>
<keyword evidence="4 7" id="KW-0808">Transferase</keyword>
<dbReference type="EC" id="2.4.-.-" evidence="7"/>
<evidence type="ECO:0000256" key="2">
    <source>
        <dbReference type="ARBA" id="ARBA00022475"/>
    </source>
</evidence>
<dbReference type="EMBL" id="JAGQLH010000074">
    <property type="protein sequence ID" value="MCA9386063.1"/>
    <property type="molecule type" value="Genomic_DNA"/>
</dbReference>
<dbReference type="Proteomes" id="UP000754563">
    <property type="component" value="Unassembled WGS sequence"/>
</dbReference>
<keyword evidence="3 7" id="KW-0328">Glycosyltransferase</keyword>
<dbReference type="GO" id="GO:0005886">
    <property type="term" value="C:plasma membrane"/>
    <property type="evidence" value="ECO:0007669"/>
    <property type="project" value="UniProtKB-SubCell"/>
</dbReference>
<feature type="domain" description="Glycosyltransferase 2-like" evidence="6">
    <location>
        <begin position="3"/>
        <end position="146"/>
    </location>
</feature>
<proteinExistence type="predicted"/>
<comment type="caution">
    <text evidence="7">The sequence shown here is derived from an EMBL/GenBank/DDBJ whole genome shotgun (WGS) entry which is preliminary data.</text>
</comment>